<comment type="subcellular location">
    <subcellularLocation>
        <location evidence="1">Nucleus</location>
    </subcellularLocation>
</comment>
<comment type="caution">
    <text evidence="15">The sequence shown here is derived from an EMBL/GenBank/DDBJ whole genome shotgun (WGS) entry which is preliminary data.</text>
</comment>
<evidence type="ECO:0000313" key="15">
    <source>
        <dbReference type="EMBL" id="KAG5281771.1"/>
    </source>
</evidence>
<evidence type="ECO:0000256" key="5">
    <source>
        <dbReference type="ARBA" id="ARBA00022833"/>
    </source>
</evidence>
<dbReference type="Pfam" id="PF00249">
    <property type="entry name" value="Myb_DNA-binding"/>
    <property type="match status" value="1"/>
</dbReference>
<dbReference type="GO" id="GO:0000981">
    <property type="term" value="F:DNA-binding transcription factor activity, RNA polymerase II-specific"/>
    <property type="evidence" value="ECO:0007669"/>
    <property type="project" value="TreeGrafter"/>
</dbReference>
<dbReference type="GO" id="GO:0046983">
    <property type="term" value="F:protein dimerization activity"/>
    <property type="evidence" value="ECO:0007669"/>
    <property type="project" value="InterPro"/>
</dbReference>
<feature type="domain" description="Myb-like" evidence="12">
    <location>
        <begin position="252"/>
        <end position="302"/>
    </location>
</feature>
<protein>
    <submittedName>
        <fullName evidence="15">Uncharacterized protein</fullName>
    </submittedName>
</protein>
<accession>A0AAV6H8N3</accession>
<evidence type="ECO:0000256" key="8">
    <source>
        <dbReference type="ARBA" id="ARBA00023163"/>
    </source>
</evidence>
<dbReference type="PANTHER" id="PTHR45614">
    <property type="entry name" value="MYB PROTEIN-RELATED"/>
    <property type="match status" value="1"/>
</dbReference>
<evidence type="ECO:0000256" key="7">
    <source>
        <dbReference type="ARBA" id="ARBA00023125"/>
    </source>
</evidence>
<evidence type="ECO:0000259" key="14">
    <source>
        <dbReference type="PROSITE" id="PS51294"/>
    </source>
</evidence>
<evidence type="ECO:0000256" key="4">
    <source>
        <dbReference type="ARBA" id="ARBA00022771"/>
    </source>
</evidence>
<keyword evidence="2" id="KW-0479">Metal-binding</keyword>
<feature type="domain" description="HTH myb-type" evidence="14">
    <location>
        <begin position="200"/>
        <end position="255"/>
    </location>
</feature>
<dbReference type="CDD" id="cd00167">
    <property type="entry name" value="SANT"/>
    <property type="match status" value="3"/>
</dbReference>
<keyword evidence="6" id="KW-0805">Transcription regulation</keyword>
<feature type="region of interest" description="Disordered" evidence="11">
    <location>
        <begin position="76"/>
        <end position="101"/>
    </location>
</feature>
<feature type="compositionally biased region" description="Polar residues" evidence="11">
    <location>
        <begin position="87"/>
        <end position="101"/>
    </location>
</feature>
<keyword evidence="16" id="KW-1185">Reference proteome</keyword>
<reference evidence="15" key="1">
    <citation type="submission" date="2020-10" db="EMBL/GenBank/DDBJ databases">
        <title>Chromosome-scale genome assembly of the Allis shad, Alosa alosa.</title>
        <authorList>
            <person name="Margot Z."/>
            <person name="Christophe K."/>
            <person name="Cabau C."/>
            <person name="Louis A."/>
            <person name="Berthelot C."/>
            <person name="Parey E."/>
            <person name="Roest Crollius H."/>
            <person name="Montfort J."/>
            <person name="Robinson-Rechavi M."/>
            <person name="Bucao C."/>
            <person name="Bouchez O."/>
            <person name="Gislard M."/>
            <person name="Lluch J."/>
            <person name="Milhes M."/>
            <person name="Lampietro C."/>
            <person name="Lopez Roques C."/>
            <person name="Donnadieu C."/>
            <person name="Braasch I."/>
            <person name="Desvignes T."/>
            <person name="Postlethwait J."/>
            <person name="Bobe J."/>
            <person name="Guiguen Y."/>
        </authorList>
    </citation>
    <scope>NUCLEOTIDE SEQUENCE</scope>
    <source>
        <strain evidence="15">M-15738</strain>
        <tissue evidence="15">Blood</tissue>
    </source>
</reference>
<evidence type="ECO:0000313" key="16">
    <source>
        <dbReference type="Proteomes" id="UP000823561"/>
    </source>
</evidence>
<dbReference type="PROSITE" id="PS50090">
    <property type="entry name" value="MYB_LIKE"/>
    <property type="match status" value="3"/>
</dbReference>
<keyword evidence="3" id="KW-0677">Repeat</keyword>
<dbReference type="EMBL" id="JADWDJ010000004">
    <property type="protein sequence ID" value="KAG5281771.1"/>
    <property type="molecule type" value="Genomic_DNA"/>
</dbReference>
<gene>
    <name evidence="15" type="ORF">AALO_G00048620</name>
</gene>
<evidence type="ECO:0000256" key="9">
    <source>
        <dbReference type="ARBA" id="ARBA00023242"/>
    </source>
</evidence>
<dbReference type="SUPFAM" id="SSF140996">
    <property type="entry name" value="Hermes dimerisation domain"/>
    <property type="match status" value="1"/>
</dbReference>
<name>A0AAV6H8N3_9TELE</name>
<dbReference type="FunFam" id="1.10.10.60:FF:000010">
    <property type="entry name" value="Transcriptional activator Myb isoform A"/>
    <property type="match status" value="1"/>
</dbReference>
<evidence type="ECO:0000259" key="13">
    <source>
        <dbReference type="PROSITE" id="PS50950"/>
    </source>
</evidence>
<keyword evidence="9" id="KW-0539">Nucleus</keyword>
<feature type="domain" description="Myb-like" evidence="12">
    <location>
        <begin position="155"/>
        <end position="199"/>
    </location>
</feature>
<dbReference type="PANTHER" id="PTHR45614:SF25">
    <property type="entry name" value="MYB PROTEIN"/>
    <property type="match status" value="1"/>
</dbReference>
<dbReference type="GO" id="GO:0000978">
    <property type="term" value="F:RNA polymerase II cis-regulatory region sequence-specific DNA binding"/>
    <property type="evidence" value="ECO:0007669"/>
    <property type="project" value="TreeGrafter"/>
</dbReference>
<evidence type="ECO:0000256" key="11">
    <source>
        <dbReference type="SAM" id="MobiDB-lite"/>
    </source>
</evidence>
<dbReference type="GO" id="GO:0005634">
    <property type="term" value="C:nucleus"/>
    <property type="evidence" value="ECO:0007669"/>
    <property type="project" value="UniProtKB-SubCell"/>
</dbReference>
<dbReference type="GO" id="GO:0008270">
    <property type="term" value="F:zinc ion binding"/>
    <property type="evidence" value="ECO:0007669"/>
    <property type="project" value="UniProtKB-KW"/>
</dbReference>
<dbReference type="InterPro" id="IPR017930">
    <property type="entry name" value="Myb_dom"/>
</dbReference>
<dbReference type="InterPro" id="IPR009057">
    <property type="entry name" value="Homeodomain-like_sf"/>
</dbReference>
<feature type="domain" description="HTH myb-type" evidence="14">
    <location>
        <begin position="256"/>
        <end position="306"/>
    </location>
</feature>
<dbReference type="InterPro" id="IPR006612">
    <property type="entry name" value="THAP_Znf"/>
</dbReference>
<dbReference type="InterPro" id="IPR050560">
    <property type="entry name" value="MYB_TF"/>
</dbReference>
<evidence type="ECO:0000256" key="3">
    <source>
        <dbReference type="ARBA" id="ARBA00022737"/>
    </source>
</evidence>
<evidence type="ECO:0000256" key="1">
    <source>
        <dbReference type="ARBA" id="ARBA00004123"/>
    </source>
</evidence>
<dbReference type="SMART" id="SM00717">
    <property type="entry name" value="SANT"/>
    <property type="match status" value="3"/>
</dbReference>
<dbReference type="InterPro" id="IPR008906">
    <property type="entry name" value="HATC_C_dom"/>
</dbReference>
<keyword evidence="5" id="KW-0862">Zinc</keyword>
<dbReference type="FunFam" id="1.10.10.60:FF:000016">
    <property type="entry name" value="Transcriptional activator Myb isoform A"/>
    <property type="match status" value="1"/>
</dbReference>
<dbReference type="InterPro" id="IPR001005">
    <property type="entry name" value="SANT/Myb"/>
</dbReference>
<dbReference type="Pfam" id="PF05699">
    <property type="entry name" value="Dimer_Tnp_hAT"/>
    <property type="match status" value="1"/>
</dbReference>
<evidence type="ECO:0000256" key="6">
    <source>
        <dbReference type="ARBA" id="ARBA00023015"/>
    </source>
</evidence>
<proteinExistence type="predicted"/>
<dbReference type="Gene3D" id="1.10.10.60">
    <property type="entry name" value="Homeodomain-like"/>
    <property type="match status" value="3"/>
</dbReference>
<keyword evidence="7 10" id="KW-0238">DNA-binding</keyword>
<dbReference type="Gene3D" id="1.10.10.1070">
    <property type="entry name" value="Zinc finger, BED domain-containing"/>
    <property type="match status" value="1"/>
</dbReference>
<dbReference type="InterPro" id="IPR012337">
    <property type="entry name" value="RNaseH-like_sf"/>
</dbReference>
<feature type="domain" description="HTH myb-type" evidence="14">
    <location>
        <begin position="155"/>
        <end position="199"/>
    </location>
</feature>
<evidence type="ECO:0000256" key="10">
    <source>
        <dbReference type="PROSITE-ProRule" id="PRU00309"/>
    </source>
</evidence>
<dbReference type="AlphaFoldDB" id="A0AAV6H8N3"/>
<organism evidence="15 16">
    <name type="scientific">Alosa alosa</name>
    <name type="common">allis shad</name>
    <dbReference type="NCBI Taxonomy" id="278164"/>
    <lineage>
        <taxon>Eukaryota</taxon>
        <taxon>Metazoa</taxon>
        <taxon>Chordata</taxon>
        <taxon>Craniata</taxon>
        <taxon>Vertebrata</taxon>
        <taxon>Euteleostomi</taxon>
        <taxon>Actinopterygii</taxon>
        <taxon>Neopterygii</taxon>
        <taxon>Teleostei</taxon>
        <taxon>Clupei</taxon>
        <taxon>Clupeiformes</taxon>
        <taxon>Clupeoidei</taxon>
        <taxon>Clupeidae</taxon>
        <taxon>Alosa</taxon>
    </lineage>
</organism>
<dbReference type="SUPFAM" id="SSF46689">
    <property type="entry name" value="Homeodomain-like"/>
    <property type="match status" value="2"/>
</dbReference>
<evidence type="ECO:0000259" key="12">
    <source>
        <dbReference type="PROSITE" id="PS50090"/>
    </source>
</evidence>
<evidence type="ECO:0000256" key="2">
    <source>
        <dbReference type="ARBA" id="ARBA00022723"/>
    </source>
</evidence>
<feature type="domain" description="Myb-like" evidence="12">
    <location>
        <begin position="200"/>
        <end position="251"/>
    </location>
</feature>
<dbReference type="Pfam" id="PF13921">
    <property type="entry name" value="Myb_DNA-bind_6"/>
    <property type="match status" value="1"/>
</dbReference>
<dbReference type="PROSITE" id="PS51294">
    <property type="entry name" value="HTH_MYB"/>
    <property type="match status" value="3"/>
</dbReference>
<dbReference type="Proteomes" id="UP000823561">
    <property type="component" value="Chromosome 4"/>
</dbReference>
<dbReference type="SUPFAM" id="SSF53098">
    <property type="entry name" value="Ribonuclease H-like"/>
    <property type="match status" value="1"/>
</dbReference>
<sequence length="985" mass="110421">MFNIPGGSHPFAKNRRRLWIQAIKRADWGPNGPKGGQSLCSAHFLSGEPSMDCDSPDFVPSVFSRCTQDTTAKMASVKEEDQEIPVQDSTVQDSTVQDSTVQDSTVQDTMVQDSTVQNISVKDTTVQEISHQEISQPDTDSDLAEQRDGLKVNVRWSREEDETLKMLVQNFGQEDWKTIASFLPGRTEFHCHHRFRRVLDPELIKGGWTKTEDEMLVKLVEMYGSKKWTVIARHLKGRHGKQCRERWHNHLDPGVKKTSWTLEEDLTIYRAHRALGNRWAEIAKLLPGRTDNAIKNHWNSTIKRKVEMGAYEGQDIAPLTALEIGEIDFRCDVVLDAEPASDKEEEVIKTATIAPLQTVHVEPVHVEPVKYKVIEKPKPVPKAKPATGVAPVLFVKRGNSSPTNICGQPGLSNNKQPARQKNITEAMLRMIAKDMLPLSFVEGAGFRSFMAAIAPQYSRPSQRSVGLKLYDDVEKVIKPQMIRKLKNCVALTSESAIIHTTLDLWSSRGTDRIIAAQLHFLDEDWNIQRPLVAFRHLSHKNLAAAVARELEAVLLSYGLFPDNLGYILLNEAKNSIATGDLFCSYKIMCCPQRNDPDEEELVAYLDDVPSSNSCFEVPYGTQSSCVANELNSVIKEALRNSRVVENLLLQVHNVVAFFRGSAYWNEMLGKECGLSLATPGNLGNYRWNSVFTAIQRMTHETAWNTVVSVLGQARIEAKDSSTSPPQLRAKREQVLDIMGLLEPFEEAIQVLQAEGVTFSLIIPSLIGLNKTLETRSTNYSHFCKELRSGLHTHFQHLIMQKDLILATILDPRIKLQPFDDAKHEGEDAGLTAPSKAQVRSLVASEIGEADMCFIKVEEEVKQEVDDQDSGGTNPEDGNIKRKKIFSFLQPAAKAMKLSELDIYLAEPLLDGDASILAFWKKATHFSQLQNISRKFLAIPATSGGFDRLFPMASCIVRARRSRLPPHTTERLLLYRESLKSKNAIA</sequence>
<dbReference type="PROSITE" id="PS50950">
    <property type="entry name" value="ZF_THAP"/>
    <property type="match status" value="1"/>
</dbReference>
<keyword evidence="4 10" id="KW-0863">Zinc-finger</keyword>
<feature type="domain" description="THAP-type" evidence="13">
    <location>
        <begin position="1"/>
        <end position="63"/>
    </location>
</feature>
<keyword evidence="8" id="KW-0804">Transcription</keyword>